<dbReference type="GO" id="GO:0005737">
    <property type="term" value="C:cytoplasm"/>
    <property type="evidence" value="ECO:0007669"/>
    <property type="project" value="TreeGrafter"/>
</dbReference>
<organism evidence="5 6">
    <name type="scientific">Zingiber officinale</name>
    <name type="common">Ginger</name>
    <name type="synonym">Amomum zingiber</name>
    <dbReference type="NCBI Taxonomy" id="94328"/>
    <lineage>
        <taxon>Eukaryota</taxon>
        <taxon>Viridiplantae</taxon>
        <taxon>Streptophyta</taxon>
        <taxon>Embryophyta</taxon>
        <taxon>Tracheophyta</taxon>
        <taxon>Spermatophyta</taxon>
        <taxon>Magnoliopsida</taxon>
        <taxon>Liliopsida</taxon>
        <taxon>Zingiberales</taxon>
        <taxon>Zingiberaceae</taxon>
        <taxon>Zingiber</taxon>
    </lineage>
</organism>
<dbReference type="SMART" id="SM00025">
    <property type="entry name" value="Pumilio"/>
    <property type="match status" value="1"/>
</dbReference>
<reference evidence="5 6" key="1">
    <citation type="submission" date="2020-08" db="EMBL/GenBank/DDBJ databases">
        <title>Plant Genome Project.</title>
        <authorList>
            <person name="Zhang R.-G."/>
        </authorList>
    </citation>
    <scope>NUCLEOTIDE SEQUENCE [LARGE SCALE GENOMIC DNA]</scope>
    <source>
        <tissue evidence="5">Rhizome</tissue>
    </source>
</reference>
<feature type="region of interest" description="Disordered" evidence="4">
    <location>
        <begin position="35"/>
        <end position="77"/>
    </location>
</feature>
<evidence type="ECO:0000256" key="4">
    <source>
        <dbReference type="SAM" id="MobiDB-lite"/>
    </source>
</evidence>
<dbReference type="InterPro" id="IPR011989">
    <property type="entry name" value="ARM-like"/>
</dbReference>
<feature type="repeat" description="Pumilio" evidence="3">
    <location>
        <begin position="285"/>
        <end position="321"/>
    </location>
</feature>
<dbReference type="Pfam" id="PF00806">
    <property type="entry name" value="PUF"/>
    <property type="match status" value="2"/>
</dbReference>
<keyword evidence="6" id="KW-1185">Reference proteome</keyword>
<evidence type="ECO:0000313" key="5">
    <source>
        <dbReference type="EMBL" id="KAG6490885.1"/>
    </source>
</evidence>
<evidence type="ECO:0008006" key="7">
    <source>
        <dbReference type="Google" id="ProtNLM"/>
    </source>
</evidence>
<dbReference type="AlphaFoldDB" id="A0A8J5FLP7"/>
<dbReference type="Proteomes" id="UP000734854">
    <property type="component" value="Unassembled WGS sequence"/>
</dbReference>
<dbReference type="PROSITE" id="PS50302">
    <property type="entry name" value="PUM"/>
    <property type="match status" value="1"/>
</dbReference>
<evidence type="ECO:0000313" key="6">
    <source>
        <dbReference type="Proteomes" id="UP000734854"/>
    </source>
</evidence>
<name>A0A8J5FLP7_ZINOF</name>
<dbReference type="EMBL" id="JACMSC010000014">
    <property type="protein sequence ID" value="KAG6490885.1"/>
    <property type="molecule type" value="Genomic_DNA"/>
</dbReference>
<gene>
    <name evidence="5" type="ORF">ZIOFF_052215</name>
</gene>
<dbReference type="GO" id="GO:0006417">
    <property type="term" value="P:regulation of translation"/>
    <property type="evidence" value="ECO:0007669"/>
    <property type="project" value="UniProtKB-KW"/>
</dbReference>
<feature type="compositionally biased region" description="Basic and acidic residues" evidence="4">
    <location>
        <begin position="40"/>
        <end position="66"/>
    </location>
</feature>
<feature type="region of interest" description="Disordered" evidence="4">
    <location>
        <begin position="158"/>
        <end position="178"/>
    </location>
</feature>
<evidence type="ECO:0000256" key="1">
    <source>
        <dbReference type="ARBA" id="ARBA00022737"/>
    </source>
</evidence>
<dbReference type="InterPro" id="IPR016024">
    <property type="entry name" value="ARM-type_fold"/>
</dbReference>
<dbReference type="PANTHER" id="PTHR12537:SF12">
    <property type="entry name" value="MATERNAL PROTEIN PUMILIO"/>
    <property type="match status" value="1"/>
</dbReference>
<sequence length="401" mass="44893">MDAMRLAMVIAVDGDLLFPWSKEGLPSTKRGWREKKRVWREKTKRADREAANSGRDPVEIRSRPDSGRITTGFRPDGGQNPTVLWSKSVATLANAALPILLVIRPESGSDPRLLLSPAASCRLAIREQDRDSTDYRTWRLGWRLRALDSRALKESWSGRGRAMSSGRQPDRGGGGRSLPSWSATACGDFLQFDAAEFRWVVPEVHLGTSMRKLNSSSSFDNSIGGTSFIHVDNVATVILILLLYSSIWLSCYTVLEHCDNPNTQQIVMGEILHSVSMLTQDQDGNYAVQKLSAMMKDQFGNYAVQKVLQMCDVQQRELILSRIKLQRACTALGDHGEENALPTLWDSLPAIAVVGGQVSTNTSRISLSFRSWPFVLLVKRKLVVVLHELWDWTFLAADFWM</sequence>
<proteinExistence type="predicted"/>
<keyword evidence="1" id="KW-0677">Repeat</keyword>
<keyword evidence="2" id="KW-0810">Translation regulation</keyword>
<dbReference type="Gene3D" id="1.25.10.10">
    <property type="entry name" value="Leucine-rich Repeat Variant"/>
    <property type="match status" value="1"/>
</dbReference>
<dbReference type="SUPFAM" id="SSF48371">
    <property type="entry name" value="ARM repeat"/>
    <property type="match status" value="1"/>
</dbReference>
<dbReference type="PANTHER" id="PTHR12537">
    <property type="entry name" value="RNA BINDING PROTEIN PUMILIO-RELATED"/>
    <property type="match status" value="1"/>
</dbReference>
<dbReference type="GO" id="GO:0003729">
    <property type="term" value="F:mRNA binding"/>
    <property type="evidence" value="ECO:0007669"/>
    <property type="project" value="TreeGrafter"/>
</dbReference>
<dbReference type="InterPro" id="IPR001313">
    <property type="entry name" value="Pumilio_RNA-bd_rpt"/>
</dbReference>
<comment type="caution">
    <text evidence="5">The sequence shown here is derived from an EMBL/GenBank/DDBJ whole genome shotgun (WGS) entry which is preliminary data.</text>
</comment>
<accession>A0A8J5FLP7</accession>
<evidence type="ECO:0000256" key="2">
    <source>
        <dbReference type="ARBA" id="ARBA00022845"/>
    </source>
</evidence>
<protein>
    <recommendedName>
        <fullName evidence="7">PUM-HD domain-containing protein</fullName>
    </recommendedName>
</protein>
<evidence type="ECO:0000256" key="3">
    <source>
        <dbReference type="PROSITE-ProRule" id="PRU00317"/>
    </source>
</evidence>